<feature type="chain" id="PRO_5039600522" evidence="2">
    <location>
        <begin position="21"/>
        <end position="403"/>
    </location>
</feature>
<evidence type="ECO:0000313" key="4">
    <source>
        <dbReference type="EMBL" id="HIT98102.1"/>
    </source>
</evidence>
<dbReference type="SUPFAM" id="SSF56601">
    <property type="entry name" value="beta-lactamase/transpeptidase-like"/>
    <property type="match status" value="1"/>
</dbReference>
<dbReference type="EMBL" id="DVLY01000110">
    <property type="protein sequence ID" value="HIT98102.1"/>
    <property type="molecule type" value="Genomic_DNA"/>
</dbReference>
<feature type="signal peptide" evidence="2">
    <location>
        <begin position="1"/>
        <end position="20"/>
    </location>
</feature>
<organism evidence="4 5">
    <name type="scientific">Candidatus Merdimorpha stercoravium</name>
    <dbReference type="NCBI Taxonomy" id="2840863"/>
    <lineage>
        <taxon>Bacteria</taxon>
        <taxon>Pseudomonadati</taxon>
        <taxon>Bacteroidota</taxon>
        <taxon>Flavobacteriia</taxon>
        <taxon>Flavobacteriales</taxon>
        <taxon>Candidatus Merdimorpha</taxon>
    </lineage>
</organism>
<name>A0A9D1KTL1_9FLAO</name>
<accession>A0A9D1KTL1</accession>
<dbReference type="PANTHER" id="PTHR46825:SF9">
    <property type="entry name" value="BETA-LACTAMASE-RELATED DOMAIN-CONTAINING PROTEIN"/>
    <property type="match status" value="1"/>
</dbReference>
<dbReference type="PANTHER" id="PTHR46825">
    <property type="entry name" value="D-ALANYL-D-ALANINE-CARBOXYPEPTIDASE/ENDOPEPTIDASE AMPH"/>
    <property type="match status" value="1"/>
</dbReference>
<dbReference type="Proteomes" id="UP000824161">
    <property type="component" value="Unassembled WGS sequence"/>
</dbReference>
<proteinExistence type="predicted"/>
<feature type="region of interest" description="Disordered" evidence="1">
    <location>
        <begin position="382"/>
        <end position="403"/>
    </location>
</feature>
<feature type="domain" description="Beta-lactamase-related" evidence="3">
    <location>
        <begin position="61"/>
        <end position="364"/>
    </location>
</feature>
<gene>
    <name evidence="4" type="ORF">IAC44_04605</name>
</gene>
<evidence type="ECO:0000259" key="3">
    <source>
        <dbReference type="Pfam" id="PF00144"/>
    </source>
</evidence>
<reference evidence="4" key="1">
    <citation type="submission" date="2020-10" db="EMBL/GenBank/DDBJ databases">
        <authorList>
            <person name="Gilroy R."/>
        </authorList>
    </citation>
    <scope>NUCLEOTIDE SEQUENCE</scope>
    <source>
        <strain evidence="4">1383</strain>
    </source>
</reference>
<dbReference type="Pfam" id="PF00144">
    <property type="entry name" value="Beta-lactamase"/>
    <property type="match status" value="1"/>
</dbReference>
<reference evidence="4" key="2">
    <citation type="journal article" date="2021" name="PeerJ">
        <title>Extensive microbial diversity within the chicken gut microbiome revealed by metagenomics and culture.</title>
        <authorList>
            <person name="Gilroy R."/>
            <person name="Ravi A."/>
            <person name="Getino M."/>
            <person name="Pursley I."/>
            <person name="Horton D.L."/>
            <person name="Alikhan N.F."/>
            <person name="Baker D."/>
            <person name="Gharbi K."/>
            <person name="Hall N."/>
            <person name="Watson M."/>
            <person name="Adriaenssens E.M."/>
            <person name="Foster-Nyarko E."/>
            <person name="Jarju S."/>
            <person name="Secka A."/>
            <person name="Antonio M."/>
            <person name="Oren A."/>
            <person name="Chaudhuri R.R."/>
            <person name="La Ragione R."/>
            <person name="Hildebrand F."/>
            <person name="Pallen M.J."/>
        </authorList>
    </citation>
    <scope>NUCLEOTIDE SEQUENCE</scope>
    <source>
        <strain evidence="4">1383</strain>
    </source>
</reference>
<dbReference type="InterPro" id="IPR001466">
    <property type="entry name" value="Beta-lactam-related"/>
</dbReference>
<evidence type="ECO:0000256" key="2">
    <source>
        <dbReference type="SAM" id="SignalP"/>
    </source>
</evidence>
<sequence length="403" mass="45649">MNRTPTVFLFLFLLFAPGLAAGERGDDWMVKEVRIDTSRIHRRVALPSQPFEADKAKEIDKYFTTRAVRGQFNGVVLFAQGDKVFTKAYGYADFRSREKLTVSSRFQLASISKTITATAVLMLASEGKIDLGEPVATYLEGFAYPRVTVEMLLSHTSGLPDYTLFTPGAWASTDPMSNEDMLAIMNKRKPRVYFSPGRQYRYCNTNYALLALIVQRVTGEDFASWVHAHIFEPVGMDDTFFCTEEAFASADRMTIGHTSRRGAYQPNFLDGVLGDKGVYSTAEDLLRFDLALRNGFLLDASWQAKAYTNYTDEVHPYGWGWRLDEYQGYRIVYHNGWWHGYKGRFLRLPQEDTTIIVLENQARSSFSVAALMNISKKVFDLPDRSDQADDSGKTADLDAEERG</sequence>
<comment type="caution">
    <text evidence="4">The sequence shown here is derived from an EMBL/GenBank/DDBJ whole genome shotgun (WGS) entry which is preliminary data.</text>
</comment>
<dbReference type="AlphaFoldDB" id="A0A9D1KTL1"/>
<dbReference type="Gene3D" id="3.40.710.10">
    <property type="entry name" value="DD-peptidase/beta-lactamase superfamily"/>
    <property type="match status" value="1"/>
</dbReference>
<evidence type="ECO:0000313" key="5">
    <source>
        <dbReference type="Proteomes" id="UP000824161"/>
    </source>
</evidence>
<keyword evidence="2" id="KW-0732">Signal</keyword>
<dbReference type="InterPro" id="IPR012338">
    <property type="entry name" value="Beta-lactam/transpept-like"/>
</dbReference>
<evidence type="ECO:0000256" key="1">
    <source>
        <dbReference type="SAM" id="MobiDB-lite"/>
    </source>
</evidence>
<dbReference type="InterPro" id="IPR050491">
    <property type="entry name" value="AmpC-like"/>
</dbReference>
<protein>
    <submittedName>
        <fullName evidence="4">Beta-lactamase family protein</fullName>
    </submittedName>
</protein>